<comment type="similarity">
    <text evidence="1">Belongs to the Skp family.</text>
</comment>
<dbReference type="PANTHER" id="PTHR35089">
    <property type="entry name" value="CHAPERONE PROTEIN SKP"/>
    <property type="match status" value="1"/>
</dbReference>
<keyword evidence="4" id="KW-1133">Transmembrane helix</keyword>
<dbReference type="RefSeq" id="WP_196603503.1">
    <property type="nucleotide sequence ID" value="NZ_CP116940.1"/>
</dbReference>
<gene>
    <name evidence="5" type="ORF">J2S01_000787</name>
</gene>
<keyword evidence="2" id="KW-0732">Signal</keyword>
<evidence type="ECO:0000313" key="6">
    <source>
        <dbReference type="Proteomes" id="UP001239167"/>
    </source>
</evidence>
<dbReference type="InterPro" id="IPR024930">
    <property type="entry name" value="Skp_dom_sf"/>
</dbReference>
<keyword evidence="4" id="KW-0472">Membrane</keyword>
<accession>A0ABT9Y5H9</accession>
<evidence type="ECO:0000256" key="3">
    <source>
        <dbReference type="SAM" id="MobiDB-lite"/>
    </source>
</evidence>
<sequence>MINFEKKQIKIISFVIAAVFVLSIVAIGISQYDTGMASAASSSNVGVVDYRQLVSSSPQLAQARQQMQDEQKKAEDDFNSKTANMSDQEKSDYANTVREDMLKKQKELLDPIVETVKANVQSIADAKGLAVVLDKNSVIYGGQDITQDVMSKMKKQQ</sequence>
<comment type="caution">
    <text evidence="5">The sequence shown here is derived from an EMBL/GenBank/DDBJ whole genome shotgun (WGS) entry which is preliminary data.</text>
</comment>
<organism evidence="5 6">
    <name type="scientific">Pectinatus haikarae</name>
    <dbReference type="NCBI Taxonomy" id="349096"/>
    <lineage>
        <taxon>Bacteria</taxon>
        <taxon>Bacillati</taxon>
        <taxon>Bacillota</taxon>
        <taxon>Negativicutes</taxon>
        <taxon>Selenomonadales</taxon>
        <taxon>Selenomonadaceae</taxon>
        <taxon>Pectinatus</taxon>
    </lineage>
</organism>
<proteinExistence type="inferred from homology"/>
<feature type="region of interest" description="Disordered" evidence="3">
    <location>
        <begin position="59"/>
        <end position="93"/>
    </location>
</feature>
<name>A0ABT9Y5H9_9FIRM</name>
<dbReference type="PANTHER" id="PTHR35089:SF1">
    <property type="entry name" value="CHAPERONE PROTEIN SKP"/>
    <property type="match status" value="1"/>
</dbReference>
<keyword evidence="4" id="KW-0812">Transmembrane</keyword>
<dbReference type="Proteomes" id="UP001239167">
    <property type="component" value="Unassembled WGS sequence"/>
</dbReference>
<dbReference type="Pfam" id="PF03938">
    <property type="entry name" value="OmpH"/>
    <property type="match status" value="1"/>
</dbReference>
<evidence type="ECO:0000256" key="2">
    <source>
        <dbReference type="ARBA" id="ARBA00022729"/>
    </source>
</evidence>
<evidence type="ECO:0000256" key="1">
    <source>
        <dbReference type="ARBA" id="ARBA00009091"/>
    </source>
</evidence>
<keyword evidence="6" id="KW-1185">Reference proteome</keyword>
<reference evidence="5 6" key="1">
    <citation type="submission" date="2023-07" db="EMBL/GenBank/DDBJ databases">
        <title>Genomic Encyclopedia of Type Strains, Phase IV (KMG-IV): sequencing the most valuable type-strain genomes for metagenomic binning, comparative biology and taxonomic classification.</title>
        <authorList>
            <person name="Goeker M."/>
        </authorList>
    </citation>
    <scope>NUCLEOTIDE SEQUENCE [LARGE SCALE GENOMIC DNA]</scope>
    <source>
        <strain evidence="5 6">DSM 16980</strain>
    </source>
</reference>
<evidence type="ECO:0000313" key="5">
    <source>
        <dbReference type="EMBL" id="MDQ0203080.1"/>
    </source>
</evidence>
<dbReference type="EMBL" id="JAUSUE010000004">
    <property type="protein sequence ID" value="MDQ0203080.1"/>
    <property type="molecule type" value="Genomic_DNA"/>
</dbReference>
<dbReference type="InterPro" id="IPR005632">
    <property type="entry name" value="Chaperone_Skp"/>
</dbReference>
<dbReference type="Gene3D" id="3.30.910.20">
    <property type="entry name" value="Skp domain"/>
    <property type="match status" value="1"/>
</dbReference>
<feature type="transmembrane region" description="Helical" evidence="4">
    <location>
        <begin position="12"/>
        <end position="32"/>
    </location>
</feature>
<protein>
    <submittedName>
        <fullName evidence="5">Outer membrane protein</fullName>
    </submittedName>
</protein>
<dbReference type="SUPFAM" id="SSF111384">
    <property type="entry name" value="OmpH-like"/>
    <property type="match status" value="1"/>
</dbReference>
<evidence type="ECO:0000256" key="4">
    <source>
        <dbReference type="SAM" id="Phobius"/>
    </source>
</evidence>
<dbReference type="SMART" id="SM00935">
    <property type="entry name" value="OmpH"/>
    <property type="match status" value="1"/>
</dbReference>
<feature type="compositionally biased region" description="Basic and acidic residues" evidence="3">
    <location>
        <begin position="67"/>
        <end position="79"/>
    </location>
</feature>